<feature type="compositionally biased region" description="Low complexity" evidence="1">
    <location>
        <begin position="62"/>
        <end position="77"/>
    </location>
</feature>
<dbReference type="PANTHER" id="PTHR35301">
    <property type="entry name" value="CLAVATA3/ESR (CLE)-RELATED PROTEIN 41-RELATED"/>
    <property type="match status" value="1"/>
</dbReference>
<dbReference type="PANTHER" id="PTHR35301:SF2">
    <property type="match status" value="1"/>
</dbReference>
<feature type="region of interest" description="Disordered" evidence="1">
    <location>
        <begin position="54"/>
        <end position="101"/>
    </location>
</feature>
<reference evidence="4" key="1">
    <citation type="journal article" date="2016" name="Nat. Biotechnol.">
        <title>Sequencing wild and cultivated cassava and related species reveals extensive interspecific hybridization and genetic diversity.</title>
        <authorList>
            <person name="Bredeson J.V."/>
            <person name="Lyons J.B."/>
            <person name="Prochnik S.E."/>
            <person name="Wu G.A."/>
            <person name="Ha C.M."/>
            <person name="Edsinger-Gonzales E."/>
            <person name="Grimwood J."/>
            <person name="Schmutz J."/>
            <person name="Rabbi I.Y."/>
            <person name="Egesi C."/>
            <person name="Nauluvula P."/>
            <person name="Lebot V."/>
            <person name="Ndunguru J."/>
            <person name="Mkamilo G."/>
            <person name="Bart R.S."/>
            <person name="Setter T.L."/>
            <person name="Gleadow R.M."/>
            <person name="Kulakow P."/>
            <person name="Ferguson M.E."/>
            <person name="Rounsley S."/>
            <person name="Rokhsar D.S."/>
        </authorList>
    </citation>
    <scope>NUCLEOTIDE SEQUENCE [LARGE SCALE GENOMIC DNA]</scope>
    <source>
        <strain evidence="4">cv. AM560-2</strain>
    </source>
</reference>
<feature type="signal peptide" evidence="2">
    <location>
        <begin position="1"/>
        <end position="30"/>
    </location>
</feature>
<dbReference type="Gramene" id="Manes.03G148900.1.v8.1">
    <property type="protein sequence ID" value="Manes.03G148900.1.v8.1.CDS.1"/>
    <property type="gene ID" value="Manes.03G148900.v8.1"/>
</dbReference>
<sequence length="101" mass="10385">MAQASKSAVVSESALMLVFLGLLMVAPLFGRPIDHPKLMTASPATTTELHPLQTQHTLPLPSSSAASTAAAAATTTSEFASDEQFKAAAHEVPSGPNPESN</sequence>
<keyword evidence="4" id="KW-1185">Reference proteome</keyword>
<dbReference type="GO" id="GO:0010089">
    <property type="term" value="P:xylem development"/>
    <property type="evidence" value="ECO:0007669"/>
    <property type="project" value="InterPro"/>
</dbReference>
<dbReference type="Proteomes" id="UP000091857">
    <property type="component" value="Chromosome 3"/>
</dbReference>
<comment type="caution">
    <text evidence="3">The sequence shown here is derived from an EMBL/GenBank/DDBJ whole genome shotgun (WGS) entry which is preliminary data.</text>
</comment>
<proteinExistence type="predicted"/>
<evidence type="ECO:0000256" key="2">
    <source>
        <dbReference type="SAM" id="SignalP"/>
    </source>
</evidence>
<protein>
    <submittedName>
        <fullName evidence="3">Uncharacterized protein</fullName>
    </submittedName>
</protein>
<name>A0A2C9W7J4_MANES</name>
<organism evidence="3 4">
    <name type="scientific">Manihot esculenta</name>
    <name type="common">Cassava</name>
    <name type="synonym">Jatropha manihot</name>
    <dbReference type="NCBI Taxonomy" id="3983"/>
    <lineage>
        <taxon>Eukaryota</taxon>
        <taxon>Viridiplantae</taxon>
        <taxon>Streptophyta</taxon>
        <taxon>Embryophyta</taxon>
        <taxon>Tracheophyta</taxon>
        <taxon>Spermatophyta</taxon>
        <taxon>Magnoliopsida</taxon>
        <taxon>eudicotyledons</taxon>
        <taxon>Gunneridae</taxon>
        <taxon>Pentapetalae</taxon>
        <taxon>rosids</taxon>
        <taxon>fabids</taxon>
        <taxon>Malpighiales</taxon>
        <taxon>Euphorbiaceae</taxon>
        <taxon>Crotonoideae</taxon>
        <taxon>Manihoteae</taxon>
        <taxon>Manihot</taxon>
    </lineage>
</organism>
<feature type="chain" id="PRO_5013174971" evidence="2">
    <location>
        <begin position="31"/>
        <end position="101"/>
    </location>
</feature>
<keyword evidence="2" id="KW-0732">Signal</keyword>
<gene>
    <name evidence="3" type="ORF">MANES_03G148900v8</name>
</gene>
<accession>A0A2C9W7J4</accession>
<dbReference type="GO" id="GO:0033612">
    <property type="term" value="F:receptor serine/threonine kinase binding"/>
    <property type="evidence" value="ECO:0000318"/>
    <property type="project" value="GO_Central"/>
</dbReference>
<evidence type="ECO:0000313" key="4">
    <source>
        <dbReference type="Proteomes" id="UP000091857"/>
    </source>
</evidence>
<dbReference type="GO" id="GO:0048046">
    <property type="term" value="C:apoplast"/>
    <property type="evidence" value="ECO:0000318"/>
    <property type="project" value="GO_Central"/>
</dbReference>
<evidence type="ECO:0000256" key="1">
    <source>
        <dbReference type="SAM" id="MobiDB-lite"/>
    </source>
</evidence>
<dbReference type="AlphaFoldDB" id="A0A2C9W7J4"/>
<evidence type="ECO:0000313" key="3">
    <source>
        <dbReference type="EMBL" id="OAY55375.1"/>
    </source>
</evidence>
<dbReference type="EMBL" id="CM004389">
    <property type="protein sequence ID" value="OAY55375.1"/>
    <property type="molecule type" value="Genomic_DNA"/>
</dbReference>
<dbReference type="InterPro" id="IPR037495">
    <property type="entry name" value="CLE41/42/44"/>
</dbReference>